<feature type="region of interest" description="Disordered" evidence="1">
    <location>
        <begin position="24"/>
        <end position="48"/>
    </location>
</feature>
<organism evidence="3 4">
    <name type="scientific">Gossypium gossypioides</name>
    <name type="common">Mexican cotton</name>
    <name type="synonym">Selera gossypioides</name>
    <dbReference type="NCBI Taxonomy" id="34282"/>
    <lineage>
        <taxon>Eukaryota</taxon>
        <taxon>Viridiplantae</taxon>
        <taxon>Streptophyta</taxon>
        <taxon>Embryophyta</taxon>
        <taxon>Tracheophyta</taxon>
        <taxon>Spermatophyta</taxon>
        <taxon>Magnoliopsida</taxon>
        <taxon>eudicotyledons</taxon>
        <taxon>Gunneridae</taxon>
        <taxon>Pentapetalae</taxon>
        <taxon>rosids</taxon>
        <taxon>malvids</taxon>
        <taxon>Malvales</taxon>
        <taxon>Malvaceae</taxon>
        <taxon>Malvoideae</taxon>
        <taxon>Gossypium</taxon>
    </lineage>
</organism>
<comment type="caution">
    <text evidence="3">The sequence shown here is derived from an EMBL/GenBank/DDBJ whole genome shotgun (WGS) entry which is preliminary data.</text>
</comment>
<accession>A0A7J9C003</accession>
<reference evidence="3 4" key="1">
    <citation type="journal article" date="2019" name="Genome Biol. Evol.">
        <title>Insights into the evolution of the New World diploid cottons (Gossypium, subgenus Houzingenia) based on genome sequencing.</title>
        <authorList>
            <person name="Grover C.E."/>
            <person name="Arick M.A. 2nd"/>
            <person name="Thrash A."/>
            <person name="Conover J.L."/>
            <person name="Sanders W.S."/>
            <person name="Peterson D.G."/>
            <person name="Frelichowski J.E."/>
            <person name="Scheffler J.A."/>
            <person name="Scheffler B.E."/>
            <person name="Wendel J.F."/>
        </authorList>
    </citation>
    <scope>NUCLEOTIDE SEQUENCE [LARGE SCALE GENOMIC DNA]</scope>
    <source>
        <strain evidence="3">5</strain>
        <tissue evidence="3">Leaf</tissue>
    </source>
</reference>
<dbReference type="Proteomes" id="UP000593579">
    <property type="component" value="Unassembled WGS sequence"/>
</dbReference>
<evidence type="ECO:0000256" key="2">
    <source>
        <dbReference type="SAM" id="SignalP"/>
    </source>
</evidence>
<dbReference type="AlphaFoldDB" id="A0A7J9C003"/>
<proteinExistence type="predicted"/>
<keyword evidence="4" id="KW-1185">Reference proteome</keyword>
<evidence type="ECO:0000313" key="4">
    <source>
        <dbReference type="Proteomes" id="UP000593579"/>
    </source>
</evidence>
<name>A0A7J9C003_GOSGO</name>
<feature type="chain" id="PRO_5029729047" evidence="2">
    <location>
        <begin position="27"/>
        <end position="48"/>
    </location>
</feature>
<evidence type="ECO:0000256" key="1">
    <source>
        <dbReference type="SAM" id="MobiDB-lite"/>
    </source>
</evidence>
<feature type="compositionally biased region" description="Basic residues" evidence="1">
    <location>
        <begin position="37"/>
        <end position="48"/>
    </location>
</feature>
<protein>
    <submittedName>
        <fullName evidence="3">Uncharacterized protein</fullName>
    </submittedName>
</protein>
<feature type="signal peptide" evidence="2">
    <location>
        <begin position="1"/>
        <end position="26"/>
    </location>
</feature>
<keyword evidence="2" id="KW-0732">Signal</keyword>
<dbReference type="OrthoDB" id="1001567at2759"/>
<feature type="compositionally biased region" description="Low complexity" evidence="1">
    <location>
        <begin position="24"/>
        <end position="36"/>
    </location>
</feature>
<dbReference type="EMBL" id="JABEZY010000007">
    <property type="protein sequence ID" value="MBA0741783.1"/>
    <property type="molecule type" value="Genomic_DNA"/>
</dbReference>
<evidence type="ECO:0000313" key="3">
    <source>
        <dbReference type="EMBL" id="MBA0741783.1"/>
    </source>
</evidence>
<gene>
    <name evidence="3" type="ORF">Gogos_014910</name>
</gene>
<sequence>MIIHNHMVIIHHFLIMVCHFSSNASSTTNISPTSTSHAKRIKSRTLSK</sequence>